<dbReference type="SMART" id="SM00382">
    <property type="entry name" value="AAA"/>
    <property type="match status" value="1"/>
</dbReference>
<feature type="domain" description="ABC transporter" evidence="8">
    <location>
        <begin position="342"/>
        <end position="563"/>
    </location>
</feature>
<dbReference type="InterPro" id="IPR003593">
    <property type="entry name" value="AAA+_ATPase"/>
</dbReference>
<keyword evidence="5 7" id="KW-1133">Transmembrane helix</keyword>
<dbReference type="GO" id="GO:0140359">
    <property type="term" value="F:ABC-type transporter activity"/>
    <property type="evidence" value="ECO:0007669"/>
    <property type="project" value="InterPro"/>
</dbReference>
<dbReference type="PROSITE" id="PS50929">
    <property type="entry name" value="ABC_TM1F"/>
    <property type="match status" value="1"/>
</dbReference>
<dbReference type="Pfam" id="PF00005">
    <property type="entry name" value="ABC_tran"/>
    <property type="match status" value="1"/>
</dbReference>
<keyword evidence="3" id="KW-0547">Nucleotide-binding</keyword>
<keyword evidence="11" id="KW-1185">Reference proteome</keyword>
<evidence type="ECO:0000256" key="6">
    <source>
        <dbReference type="ARBA" id="ARBA00023136"/>
    </source>
</evidence>
<dbReference type="InterPro" id="IPR017871">
    <property type="entry name" value="ABC_transporter-like_CS"/>
</dbReference>
<feature type="transmembrane region" description="Helical" evidence="7">
    <location>
        <begin position="167"/>
        <end position="188"/>
    </location>
</feature>
<dbReference type="AlphaFoldDB" id="A0A317DZ04"/>
<evidence type="ECO:0000256" key="7">
    <source>
        <dbReference type="SAM" id="Phobius"/>
    </source>
</evidence>
<evidence type="ECO:0000313" key="11">
    <source>
        <dbReference type="Proteomes" id="UP000246077"/>
    </source>
</evidence>
<keyword evidence="4 10" id="KW-0067">ATP-binding</keyword>
<keyword evidence="2 7" id="KW-0812">Transmembrane</keyword>
<feature type="transmembrane region" description="Helical" evidence="7">
    <location>
        <begin position="21"/>
        <end position="47"/>
    </location>
</feature>
<gene>
    <name evidence="10" type="ORF">DKG75_14370</name>
</gene>
<dbReference type="GO" id="GO:0005886">
    <property type="term" value="C:plasma membrane"/>
    <property type="evidence" value="ECO:0007669"/>
    <property type="project" value="UniProtKB-SubCell"/>
</dbReference>
<dbReference type="SUPFAM" id="SSF90123">
    <property type="entry name" value="ABC transporter transmembrane region"/>
    <property type="match status" value="1"/>
</dbReference>
<evidence type="ECO:0000256" key="2">
    <source>
        <dbReference type="ARBA" id="ARBA00022692"/>
    </source>
</evidence>
<feature type="transmembrane region" description="Helical" evidence="7">
    <location>
        <begin position="255"/>
        <end position="277"/>
    </location>
</feature>
<dbReference type="InterPro" id="IPR036640">
    <property type="entry name" value="ABC1_TM_sf"/>
</dbReference>
<dbReference type="InterPro" id="IPR039421">
    <property type="entry name" value="Type_1_exporter"/>
</dbReference>
<dbReference type="RefSeq" id="WP_109921826.1">
    <property type="nucleotide sequence ID" value="NZ_QGLF01000004.1"/>
</dbReference>
<dbReference type="PROSITE" id="PS00211">
    <property type="entry name" value="ABC_TRANSPORTER_1"/>
    <property type="match status" value="1"/>
</dbReference>
<comment type="subcellular location">
    <subcellularLocation>
        <location evidence="1">Cell membrane</location>
        <topology evidence="1">Multi-pass membrane protein</topology>
    </subcellularLocation>
</comment>
<dbReference type="GO" id="GO:0005524">
    <property type="term" value="F:ATP binding"/>
    <property type="evidence" value="ECO:0007669"/>
    <property type="project" value="UniProtKB-KW"/>
</dbReference>
<evidence type="ECO:0000313" key="10">
    <source>
        <dbReference type="EMBL" id="PWR19652.1"/>
    </source>
</evidence>
<dbReference type="EMBL" id="QGLF01000004">
    <property type="protein sequence ID" value="PWR19652.1"/>
    <property type="molecule type" value="Genomic_DNA"/>
</dbReference>
<dbReference type="InterPro" id="IPR011527">
    <property type="entry name" value="ABC1_TM_dom"/>
</dbReference>
<dbReference type="InterPro" id="IPR027417">
    <property type="entry name" value="P-loop_NTPase"/>
</dbReference>
<evidence type="ECO:0000259" key="9">
    <source>
        <dbReference type="PROSITE" id="PS50929"/>
    </source>
</evidence>
<dbReference type="SUPFAM" id="SSF52540">
    <property type="entry name" value="P-loop containing nucleoside triphosphate hydrolases"/>
    <property type="match status" value="1"/>
</dbReference>
<dbReference type="OrthoDB" id="5288404at2"/>
<evidence type="ECO:0000256" key="5">
    <source>
        <dbReference type="ARBA" id="ARBA00022989"/>
    </source>
</evidence>
<evidence type="ECO:0000256" key="4">
    <source>
        <dbReference type="ARBA" id="ARBA00022840"/>
    </source>
</evidence>
<proteinExistence type="predicted"/>
<sequence length="572" mass="58484">MRRRRLRPALTRLLALADRRQLAFGCILAVVTVLAGIALLGLSGWFITATALAGLVPATALAFDVFAPAAGIRLLALGRTGARYGERLVTHDATLALLARLRGQVFRHYAQPGAARELFARPARLLFRLTNDIDALESLYLRLLVPLAAALGTALAAAVALGLLAPWLGLGLALVLAGAGLGIPVLAARAGRRPARRRALGLEALRARTVDLVDGQADLAMAGRLAAAREAALAADRYLAAADDRLNRIETAAGLALGLAAALVLAGVLLAVGHLAGQGAIDAPLAAFAVLVALAVMEPFAALRRGAVEIGRSLLALDRLGPALDGTAPVPPLPAPAGGAALRLDRVSLTHAGAASPVFADLTLSVAPGEIVALIGPSGAGKSSLLALVAGEIAAAWGRVETLPAALLTQQSQVFRDSLAGNLRLADPAAGDGDLMAALDAAGLGDDVRALPAGLSTMLGDGGLGLSGGQMRRLALARLIQRKVPVWLLDEPTEALDEATAADVLARIARRAQGRTVVIATHLRREAAFADRLVEIGGGGIRRQARKGEAAFEDMLAGLRSARASGVAPGNG</sequence>
<reference evidence="11" key="1">
    <citation type="submission" date="2018-05" db="EMBL/GenBank/DDBJ databases">
        <title>Zavarzinia sp. HR-AS.</title>
        <authorList>
            <person name="Lee Y."/>
            <person name="Jeon C.O."/>
        </authorList>
    </citation>
    <scope>NUCLEOTIDE SEQUENCE [LARGE SCALE GENOMIC DNA]</scope>
    <source>
        <strain evidence="11">DSM 1231</strain>
    </source>
</reference>
<dbReference type="Proteomes" id="UP000246077">
    <property type="component" value="Unassembled WGS sequence"/>
</dbReference>
<name>A0A317DZ04_9PROT</name>
<dbReference type="Gene3D" id="3.40.50.300">
    <property type="entry name" value="P-loop containing nucleotide triphosphate hydrolases"/>
    <property type="match status" value="1"/>
</dbReference>
<dbReference type="PROSITE" id="PS50893">
    <property type="entry name" value="ABC_TRANSPORTER_2"/>
    <property type="match status" value="1"/>
</dbReference>
<dbReference type="PANTHER" id="PTHR24221:SF654">
    <property type="entry name" value="ATP-BINDING CASSETTE SUB-FAMILY B MEMBER 6"/>
    <property type="match status" value="1"/>
</dbReference>
<evidence type="ECO:0000259" key="8">
    <source>
        <dbReference type="PROSITE" id="PS50893"/>
    </source>
</evidence>
<feature type="transmembrane region" description="Helical" evidence="7">
    <location>
        <begin position="53"/>
        <end position="76"/>
    </location>
</feature>
<comment type="caution">
    <text evidence="10">The sequence shown here is derived from an EMBL/GenBank/DDBJ whole genome shotgun (WGS) entry which is preliminary data.</text>
</comment>
<dbReference type="InterPro" id="IPR003439">
    <property type="entry name" value="ABC_transporter-like_ATP-bd"/>
</dbReference>
<dbReference type="GO" id="GO:0016887">
    <property type="term" value="F:ATP hydrolysis activity"/>
    <property type="evidence" value="ECO:0007669"/>
    <property type="project" value="InterPro"/>
</dbReference>
<keyword evidence="6 7" id="KW-0472">Membrane</keyword>
<dbReference type="PANTHER" id="PTHR24221">
    <property type="entry name" value="ATP-BINDING CASSETTE SUB-FAMILY B"/>
    <property type="match status" value="1"/>
</dbReference>
<dbReference type="GO" id="GO:0034040">
    <property type="term" value="F:ATPase-coupled lipid transmembrane transporter activity"/>
    <property type="evidence" value="ECO:0007669"/>
    <property type="project" value="TreeGrafter"/>
</dbReference>
<feature type="transmembrane region" description="Helical" evidence="7">
    <location>
        <begin position="283"/>
        <end position="303"/>
    </location>
</feature>
<feature type="transmembrane region" description="Helical" evidence="7">
    <location>
        <begin position="139"/>
        <end position="161"/>
    </location>
</feature>
<organism evidence="10 11">
    <name type="scientific">Zavarzinia compransoris</name>
    <dbReference type="NCBI Taxonomy" id="1264899"/>
    <lineage>
        <taxon>Bacteria</taxon>
        <taxon>Pseudomonadati</taxon>
        <taxon>Pseudomonadota</taxon>
        <taxon>Alphaproteobacteria</taxon>
        <taxon>Rhodospirillales</taxon>
        <taxon>Zavarziniaceae</taxon>
        <taxon>Zavarzinia</taxon>
    </lineage>
</organism>
<dbReference type="Gene3D" id="1.20.1560.10">
    <property type="entry name" value="ABC transporter type 1, transmembrane domain"/>
    <property type="match status" value="1"/>
</dbReference>
<protein>
    <submittedName>
        <fullName evidence="10">ABC transporter ATP-binding protein</fullName>
    </submittedName>
</protein>
<evidence type="ECO:0000256" key="1">
    <source>
        <dbReference type="ARBA" id="ARBA00004651"/>
    </source>
</evidence>
<feature type="domain" description="ABC transmembrane type-1" evidence="9">
    <location>
        <begin position="23"/>
        <end position="312"/>
    </location>
</feature>
<accession>A0A317DZ04</accession>
<evidence type="ECO:0000256" key="3">
    <source>
        <dbReference type="ARBA" id="ARBA00022741"/>
    </source>
</evidence>